<evidence type="ECO:0000313" key="4">
    <source>
        <dbReference type="Proteomes" id="UP001575105"/>
    </source>
</evidence>
<sequence>MSYRLSDEQKAFYDEHGYLTGLPPVYTEAEIAALRDELPNLTRLLEEGETTKDIREWHETSRYLYDICMNPKILDMVEGVLGPDFYMWASNFFIKEPRSKATVGWHQDSYYWPMEPQHSVTVWLAFNEVNEENAAMKVVPDTHKAGIIKHTRNDKAQTNSILTLELEGGSFDESTAVSLNLKPGQCSLHNDALVHGSGPNTSDRPRIGIAIRYSATECRNDYAINPNFKIYMCRGTDTYQHNKHGEVPTQRFGRPDFKPVSKEEAMG</sequence>
<evidence type="ECO:0000256" key="1">
    <source>
        <dbReference type="ARBA" id="ARBA00001954"/>
    </source>
</evidence>
<comment type="caution">
    <text evidence="3">The sequence shown here is derived from an EMBL/GenBank/DDBJ whole genome shotgun (WGS) entry which is preliminary data.</text>
</comment>
<feature type="region of interest" description="Disordered" evidence="2">
    <location>
        <begin position="243"/>
        <end position="267"/>
    </location>
</feature>
<dbReference type="Gene3D" id="2.60.120.620">
    <property type="entry name" value="q2cbj1_9rhob like domain"/>
    <property type="match status" value="1"/>
</dbReference>
<organism evidence="3 4">
    <name type="scientific">Natronomicrosphaera hydrolytica</name>
    <dbReference type="NCBI Taxonomy" id="3242702"/>
    <lineage>
        <taxon>Bacteria</taxon>
        <taxon>Pseudomonadati</taxon>
        <taxon>Planctomycetota</taxon>
        <taxon>Phycisphaerae</taxon>
        <taxon>Phycisphaerales</taxon>
        <taxon>Phycisphaeraceae</taxon>
        <taxon>Natronomicrosphaera</taxon>
    </lineage>
</organism>
<dbReference type="GO" id="GO:0051213">
    <property type="term" value="F:dioxygenase activity"/>
    <property type="evidence" value="ECO:0007669"/>
    <property type="project" value="UniProtKB-KW"/>
</dbReference>
<keyword evidence="4" id="KW-1185">Reference proteome</keyword>
<dbReference type="Proteomes" id="UP001575105">
    <property type="component" value="Unassembled WGS sequence"/>
</dbReference>
<keyword evidence="3" id="KW-0223">Dioxygenase</keyword>
<dbReference type="EMBL" id="JBGUBD010000001">
    <property type="protein sequence ID" value="MFA9476782.1"/>
    <property type="molecule type" value="Genomic_DNA"/>
</dbReference>
<dbReference type="PANTHER" id="PTHR20883">
    <property type="entry name" value="PHYTANOYL-COA DIOXYGENASE DOMAIN CONTAINING 1"/>
    <property type="match status" value="1"/>
</dbReference>
<accession>A0ABV4U089</accession>
<reference evidence="3 4" key="1">
    <citation type="submission" date="2024-08" db="EMBL/GenBank/DDBJ databases">
        <title>Whole-genome sequencing of halo(alkali)philic microorganisms from hypersaline lakes.</title>
        <authorList>
            <person name="Sorokin D.Y."/>
            <person name="Merkel A.Y."/>
            <person name="Messina E."/>
            <person name="Yakimov M."/>
        </authorList>
    </citation>
    <scope>NUCLEOTIDE SEQUENCE [LARGE SCALE GENOMIC DNA]</scope>
    <source>
        <strain evidence="3 4">AB-hyl4</strain>
    </source>
</reference>
<evidence type="ECO:0000313" key="3">
    <source>
        <dbReference type="EMBL" id="MFA9476782.1"/>
    </source>
</evidence>
<gene>
    <name evidence="3" type="ORF">ACERK3_00610</name>
</gene>
<comment type="cofactor">
    <cofactor evidence="1">
        <name>Fe(2+)</name>
        <dbReference type="ChEBI" id="CHEBI:29033"/>
    </cofactor>
</comment>
<dbReference type="Pfam" id="PF05721">
    <property type="entry name" value="PhyH"/>
    <property type="match status" value="1"/>
</dbReference>
<dbReference type="SUPFAM" id="SSF51197">
    <property type="entry name" value="Clavaminate synthase-like"/>
    <property type="match status" value="1"/>
</dbReference>
<dbReference type="PANTHER" id="PTHR20883:SF48">
    <property type="entry name" value="ECTOINE DIOXYGENASE"/>
    <property type="match status" value="1"/>
</dbReference>
<evidence type="ECO:0000256" key="2">
    <source>
        <dbReference type="SAM" id="MobiDB-lite"/>
    </source>
</evidence>
<feature type="compositionally biased region" description="Basic and acidic residues" evidence="2">
    <location>
        <begin position="253"/>
        <end position="267"/>
    </location>
</feature>
<dbReference type="InterPro" id="IPR008775">
    <property type="entry name" value="Phytyl_CoA_dOase-like"/>
</dbReference>
<protein>
    <submittedName>
        <fullName evidence="3">Phytanoyl-CoA dioxygenase family protein</fullName>
    </submittedName>
</protein>
<proteinExistence type="predicted"/>
<name>A0ABV4U089_9BACT</name>
<keyword evidence="3" id="KW-0560">Oxidoreductase</keyword>
<dbReference type="RefSeq" id="WP_425343708.1">
    <property type="nucleotide sequence ID" value="NZ_JBGUBD010000001.1"/>
</dbReference>